<dbReference type="Proteomes" id="UP001460270">
    <property type="component" value="Unassembled WGS sequence"/>
</dbReference>
<dbReference type="AlphaFoldDB" id="A0AAW0MDZ1"/>
<evidence type="ECO:0000313" key="1">
    <source>
        <dbReference type="EMBL" id="KAK7878272.1"/>
    </source>
</evidence>
<keyword evidence="2" id="KW-1185">Reference proteome</keyword>
<reference evidence="2" key="1">
    <citation type="submission" date="2024-04" db="EMBL/GenBank/DDBJ databases">
        <title>Salinicola lusitanus LLJ914,a marine bacterium isolated from the Okinawa Trough.</title>
        <authorList>
            <person name="Li J."/>
        </authorList>
    </citation>
    <scope>NUCLEOTIDE SEQUENCE [LARGE SCALE GENOMIC DNA]</scope>
</reference>
<gene>
    <name evidence="1" type="ORF">WMY93_031091</name>
</gene>
<accession>A0AAW0MDZ1</accession>
<sequence>MELPKPAIEFMSTQGQVCARSTADPRWYKVEDIMRRIALIPRGRPRVRYFDMISMDLYAMVLKNTQQGQDSLLQRFTEYLCNINVPCTLAKVVASQLAEMFRKPNVVTPRACMRLLDRSYLIDIIGNAVKMECSKVFNGEMTGDQVGPVSRAILSQLKALGLIPMGGRLKVAGIPRPDFCRGPPYSYHNGCVQGCESLKGVHGSFTSVDLVARDTSKDQVVLLHIIVNNNFMLDNRALWRYHTQLWLTWLMFSLTYPSVAERSAAYLVMIRPGIDMIVVLSVWGPIFVLHDPANEV</sequence>
<name>A0AAW0MDZ1_9GOBI</name>
<protein>
    <submittedName>
        <fullName evidence="1">Uncharacterized protein</fullName>
    </submittedName>
</protein>
<evidence type="ECO:0000313" key="2">
    <source>
        <dbReference type="Proteomes" id="UP001460270"/>
    </source>
</evidence>
<organism evidence="1 2">
    <name type="scientific">Mugilogobius chulae</name>
    <name type="common">yellowstripe goby</name>
    <dbReference type="NCBI Taxonomy" id="88201"/>
    <lineage>
        <taxon>Eukaryota</taxon>
        <taxon>Metazoa</taxon>
        <taxon>Chordata</taxon>
        <taxon>Craniata</taxon>
        <taxon>Vertebrata</taxon>
        <taxon>Euteleostomi</taxon>
        <taxon>Actinopterygii</taxon>
        <taxon>Neopterygii</taxon>
        <taxon>Teleostei</taxon>
        <taxon>Neoteleostei</taxon>
        <taxon>Acanthomorphata</taxon>
        <taxon>Gobiaria</taxon>
        <taxon>Gobiiformes</taxon>
        <taxon>Gobioidei</taxon>
        <taxon>Gobiidae</taxon>
        <taxon>Gobionellinae</taxon>
        <taxon>Mugilogobius</taxon>
    </lineage>
</organism>
<proteinExistence type="predicted"/>
<dbReference type="EMBL" id="JBBPFD010000543">
    <property type="protein sequence ID" value="KAK7878272.1"/>
    <property type="molecule type" value="Genomic_DNA"/>
</dbReference>
<comment type="caution">
    <text evidence="1">The sequence shown here is derived from an EMBL/GenBank/DDBJ whole genome shotgun (WGS) entry which is preliminary data.</text>
</comment>